<protein>
    <submittedName>
        <fullName evidence="1">Uncharacterized protein</fullName>
    </submittedName>
</protein>
<gene>
    <name evidence="1" type="ORF">LCGC14_2421720</name>
</gene>
<name>A0A0F9E1M2_9ZZZZ</name>
<sequence>MPAGAAAVTATYAFADYTLSVVSGIGDGTYELSDTGQLSAQDEYIGYYSRGTFIQTGGTNTISQN</sequence>
<dbReference type="AlphaFoldDB" id="A0A0F9E1M2"/>
<accession>A0A0F9E1M2</accession>
<reference evidence="1" key="1">
    <citation type="journal article" date="2015" name="Nature">
        <title>Complex archaea that bridge the gap between prokaryotes and eukaryotes.</title>
        <authorList>
            <person name="Spang A."/>
            <person name="Saw J.H."/>
            <person name="Jorgensen S.L."/>
            <person name="Zaremba-Niedzwiedzka K."/>
            <person name="Martijn J."/>
            <person name="Lind A.E."/>
            <person name="van Eijk R."/>
            <person name="Schleper C."/>
            <person name="Guy L."/>
            <person name="Ettema T.J."/>
        </authorList>
    </citation>
    <scope>NUCLEOTIDE SEQUENCE</scope>
</reference>
<comment type="caution">
    <text evidence="1">The sequence shown here is derived from an EMBL/GenBank/DDBJ whole genome shotgun (WGS) entry which is preliminary data.</text>
</comment>
<dbReference type="EMBL" id="LAZR01036836">
    <property type="protein sequence ID" value="KKL23806.1"/>
    <property type="molecule type" value="Genomic_DNA"/>
</dbReference>
<organism evidence="1">
    <name type="scientific">marine sediment metagenome</name>
    <dbReference type="NCBI Taxonomy" id="412755"/>
    <lineage>
        <taxon>unclassified sequences</taxon>
        <taxon>metagenomes</taxon>
        <taxon>ecological metagenomes</taxon>
    </lineage>
</organism>
<evidence type="ECO:0000313" key="1">
    <source>
        <dbReference type="EMBL" id="KKL23806.1"/>
    </source>
</evidence>
<proteinExistence type="predicted"/>
<feature type="non-terminal residue" evidence="1">
    <location>
        <position position="65"/>
    </location>
</feature>